<evidence type="ECO:0000256" key="5">
    <source>
        <dbReference type="ARBA" id="ARBA00023136"/>
    </source>
</evidence>
<dbReference type="Ensembl" id="ENSMALT00000024373.1">
    <property type="protein sequence ID" value="ENSMALP00000023921.1"/>
    <property type="gene ID" value="ENSMALG00000016631.1"/>
</dbReference>
<dbReference type="Gene3D" id="2.60.40.10">
    <property type="entry name" value="Immunoglobulins"/>
    <property type="match status" value="1"/>
</dbReference>
<dbReference type="PANTHER" id="PTHR11494:SF8">
    <property type="entry name" value="CYTOTOXIC T-LYMPHOCYTE PROTEIN 4"/>
    <property type="match status" value="1"/>
</dbReference>
<dbReference type="InterPro" id="IPR040216">
    <property type="entry name" value="CTLA4/CD28"/>
</dbReference>
<evidence type="ECO:0000256" key="1">
    <source>
        <dbReference type="ARBA" id="ARBA00004479"/>
    </source>
</evidence>
<reference evidence="9" key="2">
    <citation type="submission" date="2025-09" db="UniProtKB">
        <authorList>
            <consortium name="Ensembl"/>
        </authorList>
    </citation>
    <scope>IDENTIFICATION</scope>
</reference>
<evidence type="ECO:0000256" key="7">
    <source>
        <dbReference type="ARBA" id="ARBA00023180"/>
    </source>
</evidence>
<keyword evidence="3" id="KW-0732">Signal</keyword>
<organism evidence="9 10">
    <name type="scientific">Monopterus albus</name>
    <name type="common">Swamp eel</name>
    <dbReference type="NCBI Taxonomy" id="43700"/>
    <lineage>
        <taxon>Eukaryota</taxon>
        <taxon>Metazoa</taxon>
        <taxon>Chordata</taxon>
        <taxon>Craniata</taxon>
        <taxon>Vertebrata</taxon>
        <taxon>Euteleostomi</taxon>
        <taxon>Actinopterygii</taxon>
        <taxon>Neopterygii</taxon>
        <taxon>Teleostei</taxon>
        <taxon>Neoteleostei</taxon>
        <taxon>Acanthomorphata</taxon>
        <taxon>Anabantaria</taxon>
        <taxon>Synbranchiformes</taxon>
        <taxon>Synbranchidae</taxon>
        <taxon>Monopterus</taxon>
    </lineage>
</organism>
<comment type="subcellular location">
    <subcellularLocation>
        <location evidence="1">Membrane</location>
        <topology evidence="1">Single-pass type I membrane protein</topology>
    </subcellularLocation>
</comment>
<keyword evidence="2" id="KW-0812">Transmembrane</keyword>
<keyword evidence="7" id="KW-0325">Glycoprotein</keyword>
<evidence type="ECO:0000313" key="10">
    <source>
        <dbReference type="Proteomes" id="UP000261600"/>
    </source>
</evidence>
<evidence type="ECO:0000256" key="8">
    <source>
        <dbReference type="ARBA" id="ARBA00023319"/>
    </source>
</evidence>
<keyword evidence="4" id="KW-1133">Transmembrane helix</keyword>
<evidence type="ECO:0000313" key="9">
    <source>
        <dbReference type="Ensembl" id="ENSMALP00000023921.1"/>
    </source>
</evidence>
<proteinExistence type="predicted"/>
<dbReference type="PANTHER" id="PTHR11494">
    <property type="entry name" value="CYTOTOXIC T-LYMPHOCYTE PROTEIN"/>
    <property type="match status" value="1"/>
</dbReference>
<name>A0A3Q3R0G6_MONAL</name>
<evidence type="ECO:0000256" key="6">
    <source>
        <dbReference type="ARBA" id="ARBA00023157"/>
    </source>
</evidence>
<keyword evidence="10" id="KW-1185">Reference proteome</keyword>
<sequence length="192" mass="21943">MLHIVFFNKNLCVSNRALLVCSGWAVCWVILLVGQGQGGPWPMSNITQHNRDRVHIHVLLLWHVSFVILCKQNLEGWETLVYCVFQVQCSAQVRDGAVEVTVSGLKATDTDLYRCDIEVFYPPPYLHLIGNDIQTCRRAHVLLCLIKISLSLHPAFLSLTESPDYLRYRVLMPSEPHCIKQIHETIDLIHVD</sequence>
<protein>
    <recommendedName>
        <fullName evidence="11">Immunoglobulin V-set domain-containing protein</fullName>
    </recommendedName>
</protein>
<keyword evidence="8" id="KW-0393">Immunoglobulin domain</keyword>
<keyword evidence="6" id="KW-1015">Disulfide bond</keyword>
<evidence type="ECO:0000256" key="4">
    <source>
        <dbReference type="ARBA" id="ARBA00022989"/>
    </source>
</evidence>
<dbReference type="GO" id="GO:0042129">
    <property type="term" value="P:regulation of T cell proliferation"/>
    <property type="evidence" value="ECO:0007669"/>
    <property type="project" value="InterPro"/>
</dbReference>
<evidence type="ECO:0000256" key="3">
    <source>
        <dbReference type="ARBA" id="ARBA00022729"/>
    </source>
</evidence>
<dbReference type="AlphaFoldDB" id="A0A3Q3R0G6"/>
<evidence type="ECO:0008006" key="11">
    <source>
        <dbReference type="Google" id="ProtNLM"/>
    </source>
</evidence>
<accession>A0A3Q3R0G6</accession>
<dbReference type="STRING" id="43700.ENSMALP00000023921"/>
<keyword evidence="5" id="KW-0472">Membrane</keyword>
<dbReference type="InterPro" id="IPR013783">
    <property type="entry name" value="Ig-like_fold"/>
</dbReference>
<dbReference type="Proteomes" id="UP000261600">
    <property type="component" value="Unplaced"/>
</dbReference>
<reference evidence="9" key="1">
    <citation type="submission" date="2025-08" db="UniProtKB">
        <authorList>
            <consortium name="Ensembl"/>
        </authorList>
    </citation>
    <scope>IDENTIFICATION</scope>
</reference>
<evidence type="ECO:0000256" key="2">
    <source>
        <dbReference type="ARBA" id="ARBA00022692"/>
    </source>
</evidence>
<dbReference type="GO" id="GO:0009897">
    <property type="term" value="C:external side of plasma membrane"/>
    <property type="evidence" value="ECO:0007669"/>
    <property type="project" value="TreeGrafter"/>
</dbReference>
<dbReference type="GO" id="GO:0050852">
    <property type="term" value="P:T cell receptor signaling pathway"/>
    <property type="evidence" value="ECO:0007669"/>
    <property type="project" value="TreeGrafter"/>
</dbReference>